<dbReference type="Proteomes" id="UP000821837">
    <property type="component" value="Unassembled WGS sequence"/>
</dbReference>
<gene>
    <name evidence="1" type="ORF">HPB52_024534</name>
</gene>
<keyword evidence="2" id="KW-1185">Reference proteome</keyword>
<reference evidence="1" key="2">
    <citation type="submission" date="2021-09" db="EMBL/GenBank/DDBJ databases">
        <authorList>
            <person name="Jia N."/>
            <person name="Wang J."/>
            <person name="Shi W."/>
            <person name="Du L."/>
            <person name="Sun Y."/>
            <person name="Zhan W."/>
            <person name="Jiang J."/>
            <person name="Wang Q."/>
            <person name="Zhang B."/>
            <person name="Ji P."/>
            <person name="Sakyi L.B."/>
            <person name="Cui X."/>
            <person name="Yuan T."/>
            <person name="Jiang B."/>
            <person name="Yang W."/>
            <person name="Lam T.T.-Y."/>
            <person name="Chang Q."/>
            <person name="Ding S."/>
            <person name="Wang X."/>
            <person name="Zhu J."/>
            <person name="Ruan X."/>
            <person name="Zhao L."/>
            <person name="Wei J."/>
            <person name="Que T."/>
            <person name="Du C."/>
            <person name="Cheng J."/>
            <person name="Dai P."/>
            <person name="Han X."/>
            <person name="Huang E."/>
            <person name="Gao Y."/>
            <person name="Liu J."/>
            <person name="Shao H."/>
            <person name="Ye R."/>
            <person name="Li L."/>
            <person name="Wei W."/>
            <person name="Wang X."/>
            <person name="Wang C."/>
            <person name="Huo Q."/>
            <person name="Li W."/>
            <person name="Guo W."/>
            <person name="Chen H."/>
            <person name="Chen S."/>
            <person name="Zhou L."/>
            <person name="Zhou L."/>
            <person name="Ni X."/>
            <person name="Tian J."/>
            <person name="Zhou Y."/>
            <person name="Sheng Y."/>
            <person name="Liu T."/>
            <person name="Pan Y."/>
            <person name="Xia L."/>
            <person name="Li J."/>
            <person name="Zhao F."/>
            <person name="Cao W."/>
        </authorList>
    </citation>
    <scope>NUCLEOTIDE SEQUENCE</scope>
    <source>
        <strain evidence="1">Rsan-2018</strain>
        <tissue evidence="1">Larvae</tissue>
    </source>
</reference>
<name>A0A9D4TE77_RHISA</name>
<proteinExistence type="predicted"/>
<sequence length="141" mass="15665">MRSEYQGSSDAYSAVFVGALTGATKTAASVRGLEKRTCCVSRTAVKNYGKDRVRSKVARIIRKVEDIESRGAVVIKWFLVHMGSDVSERRNANHNETANAAALGLTNHAAANTADSECWSRYSVKDKMTTFNEIVKWYRLK</sequence>
<evidence type="ECO:0000313" key="1">
    <source>
        <dbReference type="EMBL" id="KAH7987078.1"/>
    </source>
</evidence>
<organism evidence="1 2">
    <name type="scientific">Rhipicephalus sanguineus</name>
    <name type="common">Brown dog tick</name>
    <name type="synonym">Ixodes sanguineus</name>
    <dbReference type="NCBI Taxonomy" id="34632"/>
    <lineage>
        <taxon>Eukaryota</taxon>
        <taxon>Metazoa</taxon>
        <taxon>Ecdysozoa</taxon>
        <taxon>Arthropoda</taxon>
        <taxon>Chelicerata</taxon>
        <taxon>Arachnida</taxon>
        <taxon>Acari</taxon>
        <taxon>Parasitiformes</taxon>
        <taxon>Ixodida</taxon>
        <taxon>Ixodoidea</taxon>
        <taxon>Ixodidae</taxon>
        <taxon>Rhipicephalinae</taxon>
        <taxon>Rhipicephalus</taxon>
        <taxon>Rhipicephalus</taxon>
    </lineage>
</organism>
<evidence type="ECO:0000313" key="2">
    <source>
        <dbReference type="Proteomes" id="UP000821837"/>
    </source>
</evidence>
<dbReference type="EMBL" id="JABSTV010000141">
    <property type="protein sequence ID" value="KAH7987078.1"/>
    <property type="molecule type" value="Genomic_DNA"/>
</dbReference>
<reference evidence="1" key="1">
    <citation type="journal article" date="2020" name="Cell">
        <title>Large-Scale Comparative Analyses of Tick Genomes Elucidate Their Genetic Diversity and Vector Capacities.</title>
        <authorList>
            <consortium name="Tick Genome and Microbiome Consortium (TIGMIC)"/>
            <person name="Jia N."/>
            <person name="Wang J."/>
            <person name="Shi W."/>
            <person name="Du L."/>
            <person name="Sun Y."/>
            <person name="Zhan W."/>
            <person name="Jiang J.F."/>
            <person name="Wang Q."/>
            <person name="Zhang B."/>
            <person name="Ji P."/>
            <person name="Bell-Sakyi L."/>
            <person name="Cui X.M."/>
            <person name="Yuan T.T."/>
            <person name="Jiang B.G."/>
            <person name="Yang W.F."/>
            <person name="Lam T.T."/>
            <person name="Chang Q.C."/>
            <person name="Ding S.J."/>
            <person name="Wang X.J."/>
            <person name="Zhu J.G."/>
            <person name="Ruan X.D."/>
            <person name="Zhao L."/>
            <person name="Wei J.T."/>
            <person name="Ye R.Z."/>
            <person name="Que T.C."/>
            <person name="Du C.H."/>
            <person name="Zhou Y.H."/>
            <person name="Cheng J.X."/>
            <person name="Dai P.F."/>
            <person name="Guo W.B."/>
            <person name="Han X.H."/>
            <person name="Huang E.J."/>
            <person name="Li L.F."/>
            <person name="Wei W."/>
            <person name="Gao Y.C."/>
            <person name="Liu J.Z."/>
            <person name="Shao H.Z."/>
            <person name="Wang X."/>
            <person name="Wang C.C."/>
            <person name="Yang T.C."/>
            <person name="Huo Q.B."/>
            <person name="Li W."/>
            <person name="Chen H.Y."/>
            <person name="Chen S.E."/>
            <person name="Zhou L.G."/>
            <person name="Ni X.B."/>
            <person name="Tian J.H."/>
            <person name="Sheng Y."/>
            <person name="Liu T."/>
            <person name="Pan Y.S."/>
            <person name="Xia L.Y."/>
            <person name="Li J."/>
            <person name="Zhao F."/>
            <person name="Cao W.C."/>
        </authorList>
    </citation>
    <scope>NUCLEOTIDE SEQUENCE</scope>
    <source>
        <strain evidence="1">Rsan-2018</strain>
    </source>
</reference>
<accession>A0A9D4TE77</accession>
<dbReference type="AlphaFoldDB" id="A0A9D4TE77"/>
<protein>
    <submittedName>
        <fullName evidence="1">Uncharacterized protein</fullName>
    </submittedName>
</protein>
<comment type="caution">
    <text evidence="1">The sequence shown here is derived from an EMBL/GenBank/DDBJ whole genome shotgun (WGS) entry which is preliminary data.</text>
</comment>